<dbReference type="SUPFAM" id="SSF52047">
    <property type="entry name" value="RNI-like"/>
    <property type="match status" value="1"/>
</dbReference>
<accession>A0A1Y2G0U5</accession>
<gene>
    <name evidence="3" type="ORF">BCR35DRAFT_328893</name>
</gene>
<dbReference type="InterPro" id="IPR036047">
    <property type="entry name" value="F-box-like_dom_sf"/>
</dbReference>
<evidence type="ECO:0000313" key="3">
    <source>
        <dbReference type="EMBL" id="ORY90262.1"/>
    </source>
</evidence>
<evidence type="ECO:0000313" key="4">
    <source>
        <dbReference type="Proteomes" id="UP000193467"/>
    </source>
</evidence>
<organism evidence="3 4">
    <name type="scientific">Leucosporidium creatinivorum</name>
    <dbReference type="NCBI Taxonomy" id="106004"/>
    <lineage>
        <taxon>Eukaryota</taxon>
        <taxon>Fungi</taxon>
        <taxon>Dikarya</taxon>
        <taxon>Basidiomycota</taxon>
        <taxon>Pucciniomycotina</taxon>
        <taxon>Microbotryomycetes</taxon>
        <taxon>Leucosporidiales</taxon>
        <taxon>Leucosporidium</taxon>
    </lineage>
</organism>
<feature type="domain" description="F-box" evidence="2">
    <location>
        <begin position="3"/>
        <end position="50"/>
    </location>
</feature>
<reference evidence="3 4" key="1">
    <citation type="submission" date="2016-07" db="EMBL/GenBank/DDBJ databases">
        <title>Pervasive Adenine N6-methylation of Active Genes in Fungi.</title>
        <authorList>
            <consortium name="DOE Joint Genome Institute"/>
            <person name="Mondo S.J."/>
            <person name="Dannebaum R.O."/>
            <person name="Kuo R.C."/>
            <person name="Labutti K."/>
            <person name="Haridas S."/>
            <person name="Kuo A."/>
            <person name="Salamov A."/>
            <person name="Ahrendt S.R."/>
            <person name="Lipzen A."/>
            <person name="Sullivan W."/>
            <person name="Andreopoulos W.B."/>
            <person name="Clum A."/>
            <person name="Lindquist E."/>
            <person name="Daum C."/>
            <person name="Ramamoorthy G.K."/>
            <person name="Gryganskyi A."/>
            <person name="Culley D."/>
            <person name="Magnuson J.K."/>
            <person name="James T.Y."/>
            <person name="O'Malley M.A."/>
            <person name="Stajich J.E."/>
            <person name="Spatafora J.W."/>
            <person name="Visel A."/>
            <person name="Grigoriev I.V."/>
        </authorList>
    </citation>
    <scope>NUCLEOTIDE SEQUENCE [LARGE SCALE GENOMIC DNA]</scope>
    <source>
        <strain evidence="3 4">62-1032</strain>
    </source>
</reference>
<keyword evidence="4" id="KW-1185">Reference proteome</keyword>
<dbReference type="Proteomes" id="UP000193467">
    <property type="component" value="Unassembled WGS sequence"/>
</dbReference>
<dbReference type="EMBL" id="MCGR01000004">
    <property type="protein sequence ID" value="ORY90262.1"/>
    <property type="molecule type" value="Genomic_DNA"/>
</dbReference>
<dbReference type="Gene3D" id="3.80.10.10">
    <property type="entry name" value="Ribonuclease Inhibitor"/>
    <property type="match status" value="1"/>
</dbReference>
<dbReference type="InParanoid" id="A0A1Y2G0U5"/>
<dbReference type="AlphaFoldDB" id="A0A1Y2G0U5"/>
<proteinExistence type="predicted"/>
<dbReference type="InterPro" id="IPR001810">
    <property type="entry name" value="F-box_dom"/>
</dbReference>
<feature type="region of interest" description="Disordered" evidence="1">
    <location>
        <begin position="408"/>
        <end position="430"/>
    </location>
</feature>
<dbReference type="InterPro" id="IPR032675">
    <property type="entry name" value="LRR_dom_sf"/>
</dbReference>
<protein>
    <recommendedName>
        <fullName evidence="2">F-box domain-containing protein</fullName>
    </recommendedName>
</protein>
<dbReference type="SUPFAM" id="SSF81383">
    <property type="entry name" value="F-box domain"/>
    <property type="match status" value="1"/>
</dbReference>
<feature type="compositionally biased region" description="Acidic residues" evidence="1">
    <location>
        <begin position="418"/>
        <end position="430"/>
    </location>
</feature>
<evidence type="ECO:0000256" key="1">
    <source>
        <dbReference type="SAM" id="MobiDB-lite"/>
    </source>
</evidence>
<sequence>MPISSLPPELLVAIAEQVDAGPWDRQDLYRFCLVSRAWEKAARLELYRRVGYRSNQSRAAQLARTIAARHDLARAVREMQLSVGLDGSDHTTELTRILEASSRVVNLAVAARSEPLPVFAALTAALLPNLKELEVQEPLASKRELSAFSTLLKACPILRSLHFDGLYFAPETARAELQDLEEAAKHHSLLSLQLGVACTGRLPELFIPPSCTTLQRLSVEITVSVGPSHLESLTGLQSLELYTGFLESAENPNVNDASITAKTILERCSALPSLRSVTLNLNWEGDYYVNGNPPSSFAYEYIIDIETLHALPPTLATLEINDSLVNADEFLTFLDSTHRPPSLSFIKIDLFWEMFRPSKLKPVLRRLHSLGLRYEIAPFEVYFYDEDDEDDLGYTCDEVKSAGPVLKWDGGDWSGPELESEVEDGLPDES</sequence>
<comment type="caution">
    <text evidence="3">The sequence shown here is derived from an EMBL/GenBank/DDBJ whole genome shotgun (WGS) entry which is preliminary data.</text>
</comment>
<evidence type="ECO:0000259" key="2">
    <source>
        <dbReference type="Pfam" id="PF12937"/>
    </source>
</evidence>
<name>A0A1Y2G0U5_9BASI</name>
<dbReference type="Pfam" id="PF12937">
    <property type="entry name" value="F-box-like"/>
    <property type="match status" value="1"/>
</dbReference>